<protein>
    <recommendedName>
        <fullName evidence="6">Pentatricopeptide repeat-containing protein</fullName>
    </recommendedName>
</protein>
<name>A0AAN9T1T8_PSOTE</name>
<feature type="repeat" description="PPR" evidence="3">
    <location>
        <begin position="221"/>
        <end position="255"/>
    </location>
</feature>
<dbReference type="Pfam" id="PF13041">
    <property type="entry name" value="PPR_2"/>
    <property type="match status" value="3"/>
</dbReference>
<dbReference type="Proteomes" id="UP001386955">
    <property type="component" value="Unassembled WGS sequence"/>
</dbReference>
<evidence type="ECO:0000256" key="3">
    <source>
        <dbReference type="PROSITE-ProRule" id="PRU00708"/>
    </source>
</evidence>
<dbReference type="PANTHER" id="PTHR47939:SF13">
    <property type="entry name" value="OS03G0201400 PROTEIN"/>
    <property type="match status" value="1"/>
</dbReference>
<dbReference type="InterPro" id="IPR002885">
    <property type="entry name" value="PPR_rpt"/>
</dbReference>
<dbReference type="PROSITE" id="PS51375">
    <property type="entry name" value="PPR"/>
    <property type="match status" value="8"/>
</dbReference>
<evidence type="ECO:0000256" key="2">
    <source>
        <dbReference type="ARBA" id="ARBA00022737"/>
    </source>
</evidence>
<comment type="similarity">
    <text evidence="1">Belongs to the PPR family. P subfamily.</text>
</comment>
<feature type="repeat" description="PPR" evidence="3">
    <location>
        <begin position="433"/>
        <end position="467"/>
    </location>
</feature>
<evidence type="ECO:0008006" key="6">
    <source>
        <dbReference type="Google" id="ProtNLM"/>
    </source>
</evidence>
<dbReference type="NCBIfam" id="TIGR00756">
    <property type="entry name" value="PPR"/>
    <property type="match status" value="9"/>
</dbReference>
<keyword evidence="5" id="KW-1185">Reference proteome</keyword>
<dbReference type="Pfam" id="PF12854">
    <property type="entry name" value="PPR_1"/>
    <property type="match status" value="1"/>
</dbReference>
<feature type="repeat" description="PPR" evidence="3">
    <location>
        <begin position="468"/>
        <end position="502"/>
    </location>
</feature>
<comment type="caution">
    <text evidence="4">The sequence shown here is derived from an EMBL/GenBank/DDBJ whole genome shotgun (WGS) entry which is preliminary data.</text>
</comment>
<proteinExistence type="inferred from homology"/>
<feature type="repeat" description="PPR" evidence="3">
    <location>
        <begin position="363"/>
        <end position="397"/>
    </location>
</feature>
<dbReference type="InterPro" id="IPR011990">
    <property type="entry name" value="TPR-like_helical_dom_sf"/>
</dbReference>
<feature type="repeat" description="PPR" evidence="3">
    <location>
        <begin position="328"/>
        <end position="362"/>
    </location>
</feature>
<gene>
    <name evidence="4" type="ORF">VNO78_06612</name>
</gene>
<dbReference type="Pfam" id="PF01535">
    <property type="entry name" value="PPR"/>
    <property type="match status" value="2"/>
</dbReference>
<sequence length="622" mass="68158">MRTRVPLVALLKRASSSIRPKSPTLHNAKRAFTAPLPPPEVVEPFCDLSDVVSARSQPSPWLPQILALIDGSPSMEPNLTLFCRKFLISLSPSFVAHTLTRLSDPLSATRFFSWAQSQPNYSHSLDCHLSLLPLLDAAALRPAIASLRRANFPLTLPAAHSLAATLAAHALVDDLLWLLQAMKLSHLQPTLSIHNSLINALVNASLVTAAEKVLKAMHQRDVVSYNTLMKGLCKAGRTRHALASLCEMEGEGIPPDEVTYMTLIQACYNEGDVDCCLRLYHEMEEKGVGMKIPPHVYSLVICGLCKVGKVVEGCVVFEGMVKRECKGHKAVYTAVIDGFAKSGDLDSAMAFFERMKGDGVEPDEVTYGAVVSGLCKGGRVEEALGYFRFCKESGVGVNAVFYSSLIDGLGKVGRVDEAERLFEEMVGEGCLQDSYCYNALMDGLCKNGRVDEALALFRRMEQEGCEQTVYTFTILISELFKERRNEDALKMWDEMIDKGVTPNVACFRALSIGLCLSGKVARACKVLDELAPMGIVLETAYEDMLGVLCKAGRLKEACKLADGIVHRGREIPGKVRTVLINALRKAGNADLAIKLMHSKIGIGYDRVRSVKKRVKFQTLIDS</sequence>
<evidence type="ECO:0000313" key="5">
    <source>
        <dbReference type="Proteomes" id="UP001386955"/>
    </source>
</evidence>
<evidence type="ECO:0000256" key="1">
    <source>
        <dbReference type="ARBA" id="ARBA00007626"/>
    </source>
</evidence>
<accession>A0AAN9T1T8</accession>
<feature type="repeat" description="PPR" evidence="3">
    <location>
        <begin position="293"/>
        <end position="327"/>
    </location>
</feature>
<evidence type="ECO:0000313" key="4">
    <source>
        <dbReference type="EMBL" id="KAK7405363.1"/>
    </source>
</evidence>
<dbReference type="EMBL" id="JAYMYS010000002">
    <property type="protein sequence ID" value="KAK7405363.1"/>
    <property type="molecule type" value="Genomic_DNA"/>
</dbReference>
<dbReference type="Gene3D" id="1.25.40.10">
    <property type="entry name" value="Tetratricopeptide repeat domain"/>
    <property type="match status" value="4"/>
</dbReference>
<reference evidence="4 5" key="1">
    <citation type="submission" date="2024-01" db="EMBL/GenBank/DDBJ databases">
        <title>The genomes of 5 underutilized Papilionoideae crops provide insights into root nodulation and disease resistanc.</title>
        <authorList>
            <person name="Jiang F."/>
        </authorList>
    </citation>
    <scope>NUCLEOTIDE SEQUENCE [LARGE SCALE GENOMIC DNA]</scope>
    <source>
        <strain evidence="4">DUOXIRENSHENG_FW03</strain>
        <tissue evidence="4">Leaves</tissue>
    </source>
</reference>
<dbReference type="PANTHER" id="PTHR47939">
    <property type="entry name" value="MEMBRANE-ASSOCIATED SALT-INDUCIBLE PROTEIN-LIKE"/>
    <property type="match status" value="1"/>
</dbReference>
<feature type="repeat" description="PPR" evidence="3">
    <location>
        <begin position="398"/>
        <end position="432"/>
    </location>
</feature>
<dbReference type="SUPFAM" id="SSF81901">
    <property type="entry name" value="HCP-like"/>
    <property type="match status" value="1"/>
</dbReference>
<organism evidence="4 5">
    <name type="scientific">Psophocarpus tetragonolobus</name>
    <name type="common">Winged bean</name>
    <name type="synonym">Dolichos tetragonolobus</name>
    <dbReference type="NCBI Taxonomy" id="3891"/>
    <lineage>
        <taxon>Eukaryota</taxon>
        <taxon>Viridiplantae</taxon>
        <taxon>Streptophyta</taxon>
        <taxon>Embryophyta</taxon>
        <taxon>Tracheophyta</taxon>
        <taxon>Spermatophyta</taxon>
        <taxon>Magnoliopsida</taxon>
        <taxon>eudicotyledons</taxon>
        <taxon>Gunneridae</taxon>
        <taxon>Pentapetalae</taxon>
        <taxon>rosids</taxon>
        <taxon>fabids</taxon>
        <taxon>Fabales</taxon>
        <taxon>Fabaceae</taxon>
        <taxon>Papilionoideae</taxon>
        <taxon>50 kb inversion clade</taxon>
        <taxon>NPAAA clade</taxon>
        <taxon>indigoferoid/millettioid clade</taxon>
        <taxon>Phaseoleae</taxon>
        <taxon>Psophocarpus</taxon>
    </lineage>
</organism>
<feature type="repeat" description="PPR" evidence="3">
    <location>
        <begin position="256"/>
        <end position="290"/>
    </location>
</feature>
<dbReference type="AlphaFoldDB" id="A0AAN9T1T8"/>
<keyword evidence="2" id="KW-0677">Repeat</keyword>
<dbReference type="InterPro" id="IPR050667">
    <property type="entry name" value="PPR-containing_protein"/>
</dbReference>